<evidence type="ECO:0000313" key="5">
    <source>
        <dbReference type="Proteomes" id="UP000309016"/>
    </source>
</evidence>
<dbReference type="SUPFAM" id="SSF103647">
    <property type="entry name" value="TSP type-3 repeat"/>
    <property type="match status" value="1"/>
</dbReference>
<dbReference type="InterPro" id="IPR003367">
    <property type="entry name" value="Thrombospondin_3-like_rpt"/>
</dbReference>
<proteinExistence type="predicted"/>
<dbReference type="Pfam" id="PF02412">
    <property type="entry name" value="TSP_3"/>
    <property type="match status" value="1"/>
</dbReference>
<dbReference type="PANTHER" id="PTHR10199:SF100">
    <property type="entry name" value="THROMBOSPONDIN, ISOFORM A"/>
    <property type="match status" value="1"/>
</dbReference>
<dbReference type="PANTHER" id="PTHR10199">
    <property type="entry name" value="THROMBOSPONDIN"/>
    <property type="match status" value="1"/>
</dbReference>
<evidence type="ECO:0000256" key="3">
    <source>
        <dbReference type="SAM" id="MobiDB-lite"/>
    </source>
</evidence>
<name>A0A5B7X9N4_9FLAO</name>
<reference evidence="4 5" key="1">
    <citation type="submission" date="2019-06" db="EMBL/GenBank/DDBJ databases">
        <title>Complete genome sequence of Antarcticibacterium flavum KCTC 52984T from an Antarctic marine sediment.</title>
        <authorList>
            <person name="Lee Y.M."/>
            <person name="Shin S.C."/>
        </authorList>
    </citation>
    <scope>NUCLEOTIDE SEQUENCE [LARGE SCALE GENOMIC DNA]</scope>
    <source>
        <strain evidence="4 5">KCTC 52984</strain>
    </source>
</reference>
<feature type="region of interest" description="Disordered" evidence="3">
    <location>
        <begin position="234"/>
        <end position="273"/>
    </location>
</feature>
<evidence type="ECO:0000256" key="2">
    <source>
        <dbReference type="ARBA" id="ARBA00022837"/>
    </source>
</evidence>
<sequence>MLGDDEVVGTSADPYRVDLVAGQLFTEEDEALELDPGNYTLDHFSVYNADGDLIWLSPRTGSALGEFVTNPLPLAIDLRAGVKKYVDVPVLCFDDRDVNEYGYLFFELDTNVALEFCFFANYCPPNGRHYTANYSVSIWAGTSSAGTPLYTGVEANTGQYDNGDYYATPTCFALPDNDDLNEDYLYYEVTLLDWPANYGSVPAGTVISGTLSKQDILDNFDGDDNVDYEHLRFGCEDNGTTPPDDDNDGVPNDDDNCPNVPNPGQEDADGDGVGDACDNCPNIANPNQDPAACADQPGDDCETSYMFGDVELNSLQYPGNNWGWGLDFDGSDSWFDTYMTSEGVYEFPLWAGAGQNNTAVARQDGVVRVTLTDDNVQVQLVLDAGVSVIESHIFFGEGNWPAKRAPGQLGNNYNATTSLNVHSYPYSGDGTFRLIVHAVTCE</sequence>
<dbReference type="GO" id="GO:0007155">
    <property type="term" value="P:cell adhesion"/>
    <property type="evidence" value="ECO:0007669"/>
    <property type="project" value="InterPro"/>
</dbReference>
<dbReference type="OrthoDB" id="599464at2"/>
<organism evidence="4 5">
    <name type="scientific">Antarcticibacterium flavum</name>
    <dbReference type="NCBI Taxonomy" id="2058175"/>
    <lineage>
        <taxon>Bacteria</taxon>
        <taxon>Pseudomonadati</taxon>
        <taxon>Bacteroidota</taxon>
        <taxon>Flavobacteriia</taxon>
        <taxon>Flavobacteriales</taxon>
        <taxon>Flavobacteriaceae</taxon>
        <taxon>Antarcticibacterium</taxon>
    </lineage>
</organism>
<gene>
    <name evidence="4" type="ORF">FHG64_04190</name>
</gene>
<dbReference type="KEGG" id="afla:FHG64_04190"/>
<dbReference type="AlphaFoldDB" id="A0A5B7X9N4"/>
<dbReference type="InterPro" id="IPR028974">
    <property type="entry name" value="TSP_type-3_rpt"/>
</dbReference>
<protein>
    <submittedName>
        <fullName evidence="4">Uncharacterized protein</fullName>
    </submittedName>
</protein>
<keyword evidence="5" id="KW-1185">Reference proteome</keyword>
<dbReference type="GO" id="GO:0005509">
    <property type="term" value="F:calcium ion binding"/>
    <property type="evidence" value="ECO:0007669"/>
    <property type="project" value="InterPro"/>
</dbReference>
<evidence type="ECO:0000256" key="1">
    <source>
        <dbReference type="ARBA" id="ARBA00022729"/>
    </source>
</evidence>
<accession>A0A5B7X9N4</accession>
<evidence type="ECO:0000313" key="4">
    <source>
        <dbReference type="EMBL" id="QCY71353.1"/>
    </source>
</evidence>
<keyword evidence="2" id="KW-0106">Calcium</keyword>
<feature type="compositionally biased region" description="Acidic residues" evidence="3">
    <location>
        <begin position="243"/>
        <end position="256"/>
    </location>
</feature>
<keyword evidence="1" id="KW-0732">Signal</keyword>
<dbReference type="EMBL" id="CP040812">
    <property type="protein sequence ID" value="QCY71353.1"/>
    <property type="molecule type" value="Genomic_DNA"/>
</dbReference>
<dbReference type="Proteomes" id="UP000309016">
    <property type="component" value="Chromosome"/>
</dbReference>
<dbReference type="Gene3D" id="4.10.1080.10">
    <property type="entry name" value="TSP type-3 repeat"/>
    <property type="match status" value="1"/>
</dbReference>